<dbReference type="HAMAP" id="MF_00902">
    <property type="entry name" value="TatC"/>
    <property type="match status" value="1"/>
</dbReference>
<comment type="subcellular location">
    <subcellularLocation>
        <location evidence="5">Cell membrane</location>
        <topology evidence="5">Multi-pass membrane protein</topology>
    </subcellularLocation>
    <subcellularLocation>
        <location evidence="1">Membrane</location>
        <topology evidence="1">Multi-pass membrane protein</topology>
    </subcellularLocation>
</comment>
<evidence type="ECO:0000313" key="7">
    <source>
        <dbReference type="Proteomes" id="UP000256977"/>
    </source>
</evidence>
<sequence length="248" mass="27138">MTLVEHLGDMRKVIIRSLLVAGIALIGGLVAANPLLDYLKAAPPASGIAWNVFSPWDAIGIYMKCALIIALTVSMPFVLYQVWGFVRPGLRLAEQQAALKYIPGAAALFMLGIAFAYLVLFPMAFTFTSNVSQGMGLQETYGIAQYFSFMFNIILPTALLFELPVVVLFLTKLRIVTPGKLRRIRKAAYLALTALAVLVTPPDFISDILVAIPLMLLYEFSIVLSAQAYRKLQLKEQAVSPLPGSLIN</sequence>
<dbReference type="PRINTS" id="PR01840">
    <property type="entry name" value="TATCFAMILY"/>
</dbReference>
<keyword evidence="5" id="KW-0811">Translocation</keyword>
<keyword evidence="5" id="KW-0813">Transport</keyword>
<comment type="caution">
    <text evidence="6">The sequence shown here is derived from an EMBL/GenBank/DDBJ whole genome shotgun (WGS) entry which is preliminary data.</text>
</comment>
<keyword evidence="5" id="KW-0653">Protein transport</keyword>
<feature type="transmembrane region" description="Helical" evidence="5">
    <location>
        <begin position="59"/>
        <end position="80"/>
    </location>
</feature>
<proteinExistence type="inferred from homology"/>
<keyword evidence="5" id="KW-1003">Cell membrane</keyword>
<gene>
    <name evidence="5" type="primary">tatC</name>
    <name evidence="6" type="ORF">DFP98_11794</name>
</gene>
<evidence type="ECO:0000256" key="5">
    <source>
        <dbReference type="HAMAP-Rule" id="MF_00902"/>
    </source>
</evidence>
<feature type="transmembrane region" description="Helical" evidence="5">
    <location>
        <begin position="145"/>
        <end position="171"/>
    </location>
</feature>
<keyword evidence="4 5" id="KW-0472">Membrane</keyword>
<evidence type="ECO:0000256" key="3">
    <source>
        <dbReference type="ARBA" id="ARBA00022989"/>
    </source>
</evidence>
<evidence type="ECO:0000313" key="6">
    <source>
        <dbReference type="EMBL" id="RED75122.1"/>
    </source>
</evidence>
<keyword evidence="2 5" id="KW-0812">Transmembrane</keyword>
<evidence type="ECO:0000256" key="4">
    <source>
        <dbReference type="ARBA" id="ARBA00023136"/>
    </source>
</evidence>
<reference evidence="6 7" key="1">
    <citation type="submission" date="2018-07" db="EMBL/GenBank/DDBJ databases">
        <title>Genomic Encyclopedia of Type Strains, Phase III (KMG-III): the genomes of soil and plant-associated and newly described type strains.</title>
        <authorList>
            <person name="Whitman W."/>
        </authorList>
    </citation>
    <scope>NUCLEOTIDE SEQUENCE [LARGE SCALE GENOMIC DNA]</scope>
    <source>
        <strain evidence="6 7">CECT 7287</strain>
    </source>
</reference>
<dbReference type="PROSITE" id="PS01218">
    <property type="entry name" value="TATC"/>
    <property type="match status" value="1"/>
</dbReference>
<feature type="transmembrane region" description="Helical" evidence="5">
    <location>
        <begin position="101"/>
        <end position="125"/>
    </location>
</feature>
<dbReference type="PANTHER" id="PTHR30371:SF0">
    <property type="entry name" value="SEC-INDEPENDENT PROTEIN TRANSLOCASE PROTEIN TATC, CHLOROPLASTIC-RELATED"/>
    <property type="match status" value="1"/>
</dbReference>
<dbReference type="InterPro" id="IPR002033">
    <property type="entry name" value="TatC"/>
</dbReference>
<dbReference type="GO" id="GO:0065002">
    <property type="term" value="P:intracellular protein transmembrane transport"/>
    <property type="evidence" value="ECO:0007669"/>
    <property type="project" value="TreeGrafter"/>
</dbReference>
<keyword evidence="3 5" id="KW-1133">Transmembrane helix</keyword>
<comment type="caution">
    <text evidence="5">Lacks conserved residue(s) required for the propagation of feature annotation.</text>
</comment>
<dbReference type="NCBIfam" id="TIGR00945">
    <property type="entry name" value="tatC"/>
    <property type="match status" value="1"/>
</dbReference>
<evidence type="ECO:0000256" key="1">
    <source>
        <dbReference type="ARBA" id="ARBA00004141"/>
    </source>
</evidence>
<organism evidence="6 7">
    <name type="scientific">Cohnella phaseoli</name>
    <dbReference type="NCBI Taxonomy" id="456490"/>
    <lineage>
        <taxon>Bacteria</taxon>
        <taxon>Bacillati</taxon>
        <taxon>Bacillota</taxon>
        <taxon>Bacilli</taxon>
        <taxon>Bacillales</taxon>
        <taxon>Paenibacillaceae</taxon>
        <taxon>Cohnella</taxon>
    </lineage>
</organism>
<dbReference type="GO" id="GO:0009977">
    <property type="term" value="F:proton motive force dependent protein transmembrane transporter activity"/>
    <property type="evidence" value="ECO:0007669"/>
    <property type="project" value="TreeGrafter"/>
</dbReference>
<name>A0A3D9JM56_9BACL</name>
<accession>A0A3D9JM56</accession>
<dbReference type="AlphaFoldDB" id="A0A3D9JM56"/>
<feature type="transmembrane region" description="Helical" evidence="5">
    <location>
        <begin position="183"/>
        <end position="202"/>
    </location>
</feature>
<dbReference type="Proteomes" id="UP000256977">
    <property type="component" value="Unassembled WGS sequence"/>
</dbReference>
<dbReference type="EMBL" id="QRDZ01000017">
    <property type="protein sequence ID" value="RED75122.1"/>
    <property type="molecule type" value="Genomic_DNA"/>
</dbReference>
<dbReference type="Pfam" id="PF00902">
    <property type="entry name" value="TatC"/>
    <property type="match status" value="1"/>
</dbReference>
<dbReference type="GO" id="GO:0043953">
    <property type="term" value="P:protein transport by the Tat complex"/>
    <property type="evidence" value="ECO:0007669"/>
    <property type="project" value="UniProtKB-UniRule"/>
</dbReference>
<keyword evidence="7" id="KW-1185">Reference proteome</keyword>
<comment type="similarity">
    <text evidence="5">Belongs to the TatC family.</text>
</comment>
<feature type="transmembrane region" description="Helical" evidence="5">
    <location>
        <begin position="18"/>
        <end position="39"/>
    </location>
</feature>
<dbReference type="GO" id="GO:0033281">
    <property type="term" value="C:TAT protein transport complex"/>
    <property type="evidence" value="ECO:0007669"/>
    <property type="project" value="UniProtKB-UniRule"/>
</dbReference>
<protein>
    <recommendedName>
        <fullName evidence="5">Sec-independent protein translocase protein TatC</fullName>
    </recommendedName>
</protein>
<comment type="function">
    <text evidence="5">Part of the twin-arginine translocation (Tat) system that transports large folded proteins containing a characteristic twin-arginine motif in their signal peptide across membranes.</text>
</comment>
<dbReference type="PANTHER" id="PTHR30371">
    <property type="entry name" value="SEC-INDEPENDENT PROTEIN TRANSLOCASE PROTEIN TATC"/>
    <property type="match status" value="1"/>
</dbReference>
<evidence type="ECO:0000256" key="2">
    <source>
        <dbReference type="ARBA" id="ARBA00022692"/>
    </source>
</evidence>
<comment type="subunit">
    <text evidence="5">Forms a complex with TatA.</text>
</comment>
<dbReference type="InterPro" id="IPR019820">
    <property type="entry name" value="Sec-indep_translocase_CS"/>
</dbReference>